<organism evidence="10 11">
    <name type="scientific">Candidatus Sneabacter namystus</name>
    <dbReference type="NCBI Taxonomy" id="2601646"/>
    <lineage>
        <taxon>Bacteria</taxon>
        <taxon>Pseudomonadati</taxon>
        <taxon>Pseudomonadota</taxon>
        <taxon>Alphaproteobacteria</taxon>
        <taxon>Rickettsiales</taxon>
        <taxon>Rickettsiaceae</taxon>
        <taxon>Rickettsieae</taxon>
        <taxon>Candidatus Sneabacter</taxon>
    </lineage>
</organism>
<evidence type="ECO:0000313" key="10">
    <source>
        <dbReference type="EMBL" id="QEK39709.1"/>
    </source>
</evidence>
<evidence type="ECO:0000256" key="1">
    <source>
        <dbReference type="ARBA" id="ARBA00005790"/>
    </source>
</evidence>
<dbReference type="Gene3D" id="3.40.50.300">
    <property type="entry name" value="P-loop containing nucleotide triphosphate hydrolases"/>
    <property type="match status" value="1"/>
</dbReference>
<evidence type="ECO:0000256" key="7">
    <source>
        <dbReference type="ARBA" id="ARBA00022840"/>
    </source>
</evidence>
<dbReference type="InterPro" id="IPR017665">
    <property type="entry name" value="Guanylate_kinase"/>
</dbReference>
<dbReference type="SUPFAM" id="SSF52540">
    <property type="entry name" value="P-loop containing nucleoside triphosphate hydrolases"/>
    <property type="match status" value="1"/>
</dbReference>
<dbReference type="InterPro" id="IPR008144">
    <property type="entry name" value="Guanylate_kin-like_dom"/>
</dbReference>
<dbReference type="NCBIfam" id="TIGR03263">
    <property type="entry name" value="guanyl_kin"/>
    <property type="match status" value="1"/>
</dbReference>
<name>A0A5C0UIT9_9RICK</name>
<dbReference type="InterPro" id="IPR020590">
    <property type="entry name" value="Guanylate_kinase_CS"/>
</dbReference>
<keyword evidence="11" id="KW-1185">Reference proteome</keyword>
<dbReference type="AlphaFoldDB" id="A0A5C0UIT9"/>
<evidence type="ECO:0000256" key="2">
    <source>
        <dbReference type="ARBA" id="ARBA00012961"/>
    </source>
</evidence>
<proteinExistence type="inferred from homology"/>
<evidence type="ECO:0000256" key="8">
    <source>
        <dbReference type="ARBA" id="ARBA00030128"/>
    </source>
</evidence>
<reference evidence="10 11" key="1">
    <citation type="submission" date="2019-08" db="EMBL/GenBank/DDBJ databases">
        <title>Highly reduced genomes of protist endosymbionts show evolutionary convergence.</title>
        <authorList>
            <person name="George E."/>
            <person name="Husnik F."/>
            <person name="Tashyreva D."/>
            <person name="Prokopchuk G."/>
            <person name="Horak A."/>
            <person name="Kwong W.K."/>
            <person name="Lukes J."/>
            <person name="Keeling P.J."/>
        </authorList>
    </citation>
    <scope>NUCLEOTIDE SEQUENCE [LARGE SCALE GENOMIC DNA]</scope>
    <source>
        <strain evidence="10">1621</strain>
    </source>
</reference>
<dbReference type="OrthoDB" id="9808150at2"/>
<evidence type="ECO:0000256" key="5">
    <source>
        <dbReference type="ARBA" id="ARBA00022741"/>
    </source>
</evidence>
<feature type="domain" description="Guanylate kinase-like" evidence="9">
    <location>
        <begin position="1"/>
        <end position="180"/>
    </location>
</feature>
<evidence type="ECO:0000259" key="9">
    <source>
        <dbReference type="PROSITE" id="PS50052"/>
    </source>
</evidence>
<dbReference type="KEGG" id="snay:FZC37_02075"/>
<dbReference type="InterPro" id="IPR027417">
    <property type="entry name" value="P-loop_NTPase"/>
</dbReference>
<accession>A0A5C0UIT9</accession>
<gene>
    <name evidence="10" type="ORF">FZC37_02075</name>
</gene>
<dbReference type="PROSITE" id="PS00856">
    <property type="entry name" value="GUANYLATE_KINASE_1"/>
    <property type="match status" value="1"/>
</dbReference>
<dbReference type="PANTHER" id="PTHR23117:SF13">
    <property type="entry name" value="GUANYLATE KINASE"/>
    <property type="match status" value="1"/>
</dbReference>
<dbReference type="EC" id="2.7.4.8" evidence="2"/>
<dbReference type="GO" id="GO:0005829">
    <property type="term" value="C:cytosol"/>
    <property type="evidence" value="ECO:0007669"/>
    <property type="project" value="TreeGrafter"/>
</dbReference>
<dbReference type="RefSeq" id="WP_148952070.1">
    <property type="nucleotide sequence ID" value="NZ_CP043312.1"/>
</dbReference>
<dbReference type="Proteomes" id="UP000323844">
    <property type="component" value="Chromosome"/>
</dbReference>
<dbReference type="GO" id="GO:0005524">
    <property type="term" value="F:ATP binding"/>
    <property type="evidence" value="ECO:0007669"/>
    <property type="project" value="UniProtKB-KW"/>
</dbReference>
<evidence type="ECO:0000313" key="11">
    <source>
        <dbReference type="Proteomes" id="UP000323844"/>
    </source>
</evidence>
<dbReference type="FunFam" id="3.30.63.10:FF:000002">
    <property type="entry name" value="Guanylate kinase 1"/>
    <property type="match status" value="1"/>
</dbReference>
<keyword evidence="7" id="KW-0067">ATP-binding</keyword>
<dbReference type="PROSITE" id="PS50052">
    <property type="entry name" value="GUANYLATE_KINASE_2"/>
    <property type="match status" value="1"/>
</dbReference>
<dbReference type="SMART" id="SM00072">
    <property type="entry name" value="GuKc"/>
    <property type="match status" value="1"/>
</dbReference>
<dbReference type="CDD" id="cd00071">
    <property type="entry name" value="GMPK"/>
    <property type="match status" value="1"/>
</dbReference>
<dbReference type="EMBL" id="CP043312">
    <property type="protein sequence ID" value="QEK39709.1"/>
    <property type="molecule type" value="Genomic_DNA"/>
</dbReference>
<dbReference type="PANTHER" id="PTHR23117">
    <property type="entry name" value="GUANYLATE KINASE-RELATED"/>
    <property type="match status" value="1"/>
</dbReference>
<comment type="similarity">
    <text evidence="1">Belongs to the guanylate kinase family.</text>
</comment>
<evidence type="ECO:0000256" key="6">
    <source>
        <dbReference type="ARBA" id="ARBA00022777"/>
    </source>
</evidence>
<sequence length="187" mass="21667">MFFIVFFGVSGVGKSTIARHMVQKFPKSFSLSVSHTTRFVREKERDGQDYFFVTKDEFISMINNNSFAEYTEYDGNFYGTTKSFLEKRIKSGTNVVLDLDYNGVKSLKKLYKDNTVAIHCSPPSFDILKQRLESRGDNKEDTERRLFIAKQSLQNQELVDLEVINDDLSDCVKEVIQFLRSLKIKLL</sequence>
<evidence type="ECO:0000256" key="4">
    <source>
        <dbReference type="ARBA" id="ARBA00022679"/>
    </source>
</evidence>
<protein>
    <recommendedName>
        <fullName evidence="3">Guanylate kinase</fullName>
        <ecNumber evidence="2">2.7.4.8</ecNumber>
    </recommendedName>
    <alternativeName>
        <fullName evidence="8">GMP kinase</fullName>
    </alternativeName>
</protein>
<keyword evidence="6 10" id="KW-0418">Kinase</keyword>
<dbReference type="GO" id="GO:0004385">
    <property type="term" value="F:GMP kinase activity"/>
    <property type="evidence" value="ECO:0007669"/>
    <property type="project" value="UniProtKB-EC"/>
</dbReference>
<dbReference type="Pfam" id="PF00625">
    <property type="entry name" value="Guanylate_kin"/>
    <property type="match status" value="1"/>
</dbReference>
<evidence type="ECO:0000256" key="3">
    <source>
        <dbReference type="ARBA" id="ARBA00016296"/>
    </source>
</evidence>
<dbReference type="InterPro" id="IPR008145">
    <property type="entry name" value="GK/Ca_channel_bsu"/>
</dbReference>
<keyword evidence="5" id="KW-0547">Nucleotide-binding</keyword>
<keyword evidence="4 10" id="KW-0808">Transferase</keyword>